<organism evidence="4">
    <name type="scientific">Ixodes ricinus</name>
    <name type="common">Common tick</name>
    <name type="synonym">Acarus ricinus</name>
    <dbReference type="NCBI Taxonomy" id="34613"/>
    <lineage>
        <taxon>Eukaryota</taxon>
        <taxon>Metazoa</taxon>
        <taxon>Ecdysozoa</taxon>
        <taxon>Arthropoda</taxon>
        <taxon>Chelicerata</taxon>
        <taxon>Arachnida</taxon>
        <taxon>Acari</taxon>
        <taxon>Parasitiformes</taxon>
        <taxon>Ixodida</taxon>
        <taxon>Ixodoidea</taxon>
        <taxon>Ixodidae</taxon>
        <taxon>Ixodinae</taxon>
        <taxon>Ixodes</taxon>
    </lineage>
</organism>
<proteinExistence type="evidence at transcript level"/>
<evidence type="ECO:0000256" key="1">
    <source>
        <dbReference type="ARBA" id="ARBA00005771"/>
    </source>
</evidence>
<evidence type="ECO:0000313" key="4">
    <source>
        <dbReference type="EMBL" id="JAA65333.1"/>
    </source>
</evidence>
<feature type="domain" description="Sulfotransferase" evidence="3">
    <location>
        <begin position="36"/>
        <end position="290"/>
    </location>
</feature>
<dbReference type="PANTHER" id="PTHR11783">
    <property type="entry name" value="SULFOTRANSFERASE SULT"/>
    <property type="match status" value="1"/>
</dbReference>
<dbReference type="InterPro" id="IPR027417">
    <property type="entry name" value="P-loop_NTPase"/>
</dbReference>
<dbReference type="EMBL" id="GADI01008475">
    <property type="protein sequence ID" value="JAA65333.1"/>
    <property type="molecule type" value="mRNA"/>
</dbReference>
<dbReference type="GO" id="GO:0008146">
    <property type="term" value="F:sulfotransferase activity"/>
    <property type="evidence" value="ECO:0007669"/>
    <property type="project" value="InterPro"/>
</dbReference>
<dbReference type="InterPro" id="IPR000863">
    <property type="entry name" value="Sulfotransferase_dom"/>
</dbReference>
<protein>
    <submittedName>
        <fullName evidence="4">Putative sulfotransferase</fullName>
    </submittedName>
</protein>
<dbReference type="SUPFAM" id="SSF52540">
    <property type="entry name" value="P-loop containing nucleoside triphosphate hydrolases"/>
    <property type="match status" value="1"/>
</dbReference>
<accession>A0A0K8R3A5</accession>
<evidence type="ECO:0000259" key="3">
    <source>
        <dbReference type="Pfam" id="PF00685"/>
    </source>
</evidence>
<dbReference type="Pfam" id="PF00685">
    <property type="entry name" value="Sulfotransfer_1"/>
    <property type="match status" value="1"/>
</dbReference>
<keyword evidence="2 4" id="KW-0808">Transferase</keyword>
<sequence>MQAWRIPVTQDIDGVKYATAYRAEHVRQALSYMPEDGDIVLVSHAKCGNNWLQQIIQLILHRGESAKNLAEFGRRTPYLELLGTGPVKRMVPPRFMKTHFPYWEQPMNPIAKYVYVTRNPLDVCTSFYHYTKSMPVYKFQDGTFDDFFELFVTGENIRGDFFDHLKSWYEHKDDANVFLVTYEDLKRNFRDTLLRLARFLGEQYAQQLEDDDSFYKMVVEKSSVPFMSKLMDMTGDSLGSSEKNDDDPYLNALKKFVHDDSGTVRFTNYVRKATVGDWKSLFKPQHLERLWLRVQEREVATVIKALWSSEDLGSIV</sequence>
<evidence type="ECO:0000256" key="2">
    <source>
        <dbReference type="ARBA" id="ARBA00022679"/>
    </source>
</evidence>
<dbReference type="Gene3D" id="3.40.50.300">
    <property type="entry name" value="P-loop containing nucleotide triphosphate hydrolases"/>
    <property type="match status" value="1"/>
</dbReference>
<comment type="similarity">
    <text evidence="1">Belongs to the sulfotransferase 1 family.</text>
</comment>
<name>A0A0K8R3A5_IXORI</name>
<dbReference type="AlphaFoldDB" id="A0A0K8R3A5"/>
<reference evidence="4" key="1">
    <citation type="submission" date="2012-12" db="EMBL/GenBank/DDBJ databases">
        <title>Identification and characterization of a phenylalanine ammonia-lyase gene family in Isatis indigotica Fort.</title>
        <authorList>
            <person name="Liu Q."/>
            <person name="Chen J."/>
            <person name="Zhou X."/>
            <person name="Di P."/>
            <person name="Xiao Y."/>
            <person name="Xuan H."/>
            <person name="Zhang L."/>
            <person name="Chen W."/>
        </authorList>
    </citation>
    <scope>NUCLEOTIDE SEQUENCE</scope>
    <source>
        <tissue evidence="4">Salivary gland</tissue>
    </source>
</reference>